<keyword evidence="2" id="KW-1185">Reference proteome</keyword>
<protein>
    <submittedName>
        <fullName evidence="1">Uncharacterized protein</fullName>
    </submittedName>
</protein>
<reference evidence="1 2" key="1">
    <citation type="journal article" date="2021" name="Elife">
        <title>Chloroplast acquisition without the gene transfer in kleptoplastic sea slugs, Plakobranchus ocellatus.</title>
        <authorList>
            <person name="Maeda T."/>
            <person name="Takahashi S."/>
            <person name="Yoshida T."/>
            <person name="Shimamura S."/>
            <person name="Takaki Y."/>
            <person name="Nagai Y."/>
            <person name="Toyoda A."/>
            <person name="Suzuki Y."/>
            <person name="Arimoto A."/>
            <person name="Ishii H."/>
            <person name="Satoh N."/>
            <person name="Nishiyama T."/>
            <person name="Hasebe M."/>
            <person name="Maruyama T."/>
            <person name="Minagawa J."/>
            <person name="Obokata J."/>
            <person name="Shigenobu S."/>
        </authorList>
    </citation>
    <scope>NUCLEOTIDE SEQUENCE [LARGE SCALE GENOMIC DNA]</scope>
</reference>
<dbReference type="Proteomes" id="UP000762676">
    <property type="component" value="Unassembled WGS sequence"/>
</dbReference>
<dbReference type="AlphaFoldDB" id="A0AAV4K2M3"/>
<accession>A0AAV4K2M3</accession>
<dbReference type="EMBL" id="BMAT01003538">
    <property type="protein sequence ID" value="GFS27111.1"/>
    <property type="molecule type" value="Genomic_DNA"/>
</dbReference>
<name>A0AAV4K2M3_9GAST</name>
<proteinExistence type="predicted"/>
<comment type="caution">
    <text evidence="1">The sequence shown here is derived from an EMBL/GenBank/DDBJ whole genome shotgun (WGS) entry which is preliminary data.</text>
</comment>
<gene>
    <name evidence="1" type="ORF">ElyMa_001740400</name>
</gene>
<sequence>MVHPRLIFNSAIKILLRNYFGLSRYGEYSRWTNPAKSSNEQSNTSGRPDSYVGWCPASANNLIADPRSHQSSLCPSPLPLQPVTHYLEAARSSTHVCSTRPGCSYGTGSDTTIVEALFYSWTPKICPASSSSHSFR</sequence>
<organism evidence="1 2">
    <name type="scientific">Elysia marginata</name>
    <dbReference type="NCBI Taxonomy" id="1093978"/>
    <lineage>
        <taxon>Eukaryota</taxon>
        <taxon>Metazoa</taxon>
        <taxon>Spiralia</taxon>
        <taxon>Lophotrochozoa</taxon>
        <taxon>Mollusca</taxon>
        <taxon>Gastropoda</taxon>
        <taxon>Heterobranchia</taxon>
        <taxon>Euthyneura</taxon>
        <taxon>Panpulmonata</taxon>
        <taxon>Sacoglossa</taxon>
        <taxon>Placobranchoidea</taxon>
        <taxon>Plakobranchidae</taxon>
        <taxon>Elysia</taxon>
    </lineage>
</organism>
<evidence type="ECO:0000313" key="1">
    <source>
        <dbReference type="EMBL" id="GFS27111.1"/>
    </source>
</evidence>
<evidence type="ECO:0000313" key="2">
    <source>
        <dbReference type="Proteomes" id="UP000762676"/>
    </source>
</evidence>